<proteinExistence type="predicted"/>
<dbReference type="RefSeq" id="WP_220195908.1">
    <property type="nucleotide sequence ID" value="NZ_BNJF01000002.1"/>
</dbReference>
<keyword evidence="3" id="KW-1185">Reference proteome</keyword>
<organism evidence="2 3">
    <name type="scientific">Ktedonospora formicarum</name>
    <dbReference type="NCBI Taxonomy" id="2778364"/>
    <lineage>
        <taxon>Bacteria</taxon>
        <taxon>Bacillati</taxon>
        <taxon>Chloroflexota</taxon>
        <taxon>Ktedonobacteria</taxon>
        <taxon>Ktedonobacterales</taxon>
        <taxon>Ktedonobacteraceae</taxon>
        <taxon>Ktedonospora</taxon>
    </lineage>
</organism>
<name>A0A8J3MVI0_9CHLR</name>
<protein>
    <recommendedName>
        <fullName evidence="1">Methyltransferase domain-containing protein</fullName>
    </recommendedName>
</protein>
<accession>A0A8J3MVI0</accession>
<dbReference type="SUPFAM" id="SSF53335">
    <property type="entry name" value="S-adenosyl-L-methionine-dependent methyltransferases"/>
    <property type="match status" value="1"/>
</dbReference>
<feature type="domain" description="Methyltransferase" evidence="1">
    <location>
        <begin position="85"/>
        <end position="176"/>
    </location>
</feature>
<dbReference type="AlphaFoldDB" id="A0A8J3MVI0"/>
<dbReference type="CDD" id="cd02440">
    <property type="entry name" value="AdoMet_MTases"/>
    <property type="match status" value="1"/>
</dbReference>
<comment type="caution">
    <text evidence="2">The sequence shown here is derived from an EMBL/GenBank/DDBJ whole genome shotgun (WGS) entry which is preliminary data.</text>
</comment>
<dbReference type="PANTHER" id="PTHR43591:SF24">
    <property type="entry name" value="2-METHOXY-6-POLYPRENYL-1,4-BENZOQUINOL METHYLASE, MITOCHONDRIAL"/>
    <property type="match status" value="1"/>
</dbReference>
<evidence type="ECO:0000313" key="3">
    <source>
        <dbReference type="Proteomes" id="UP000612362"/>
    </source>
</evidence>
<dbReference type="Proteomes" id="UP000612362">
    <property type="component" value="Unassembled WGS sequence"/>
</dbReference>
<dbReference type="EMBL" id="BNJF01000002">
    <property type="protein sequence ID" value="GHO46535.1"/>
    <property type="molecule type" value="Genomic_DNA"/>
</dbReference>
<dbReference type="PANTHER" id="PTHR43591">
    <property type="entry name" value="METHYLTRANSFERASE"/>
    <property type="match status" value="1"/>
</dbReference>
<sequence length="305" mass="34407">MSIFQSLARLFGNHASQVKAQPSGVSSKPAYLDSAGRRRRIDVPYLLPKDDQEIQRLDYQHYILRQALHGNIAAPLPADIQHGHILDVGCGTGRWGSEIAALYPQAQIIGLDLEDSTHMNSKPTNYQFVQGNILQRLPFNDRSMDYVHQRLLVAAIPSLKWPWVIQELIRVTKVGGWVELVEMGDGFKNEGPATQQFMNWFARLSQMRGIDMAIVSHLDLPLQQAGMINVNQQVINIPVGAWGGRLGDLLARDMLSGWPSLQPLCEEHLQVPKSAFEQIISQLSDEWNRRQTSYEVYVTYGQKVV</sequence>
<evidence type="ECO:0000259" key="1">
    <source>
        <dbReference type="Pfam" id="PF13649"/>
    </source>
</evidence>
<gene>
    <name evidence="2" type="ORF">KSX_46980</name>
</gene>
<dbReference type="InterPro" id="IPR041698">
    <property type="entry name" value="Methyltransf_25"/>
</dbReference>
<dbReference type="InterPro" id="IPR029063">
    <property type="entry name" value="SAM-dependent_MTases_sf"/>
</dbReference>
<reference evidence="2" key="1">
    <citation type="submission" date="2020-10" db="EMBL/GenBank/DDBJ databases">
        <title>Taxonomic study of unclassified bacteria belonging to the class Ktedonobacteria.</title>
        <authorList>
            <person name="Yabe S."/>
            <person name="Wang C.M."/>
            <person name="Zheng Y."/>
            <person name="Sakai Y."/>
            <person name="Cavaletti L."/>
            <person name="Monciardini P."/>
            <person name="Donadio S."/>
        </authorList>
    </citation>
    <scope>NUCLEOTIDE SEQUENCE</scope>
    <source>
        <strain evidence="2">SOSP1-1</strain>
    </source>
</reference>
<dbReference type="GO" id="GO:0008168">
    <property type="term" value="F:methyltransferase activity"/>
    <property type="evidence" value="ECO:0007669"/>
    <property type="project" value="TreeGrafter"/>
</dbReference>
<dbReference type="Pfam" id="PF13649">
    <property type="entry name" value="Methyltransf_25"/>
    <property type="match status" value="1"/>
</dbReference>
<dbReference type="Gene3D" id="3.40.50.150">
    <property type="entry name" value="Vaccinia Virus protein VP39"/>
    <property type="match status" value="1"/>
</dbReference>
<evidence type="ECO:0000313" key="2">
    <source>
        <dbReference type="EMBL" id="GHO46535.1"/>
    </source>
</evidence>